<keyword evidence="12" id="KW-1185">Reference proteome</keyword>
<evidence type="ECO:0000256" key="3">
    <source>
        <dbReference type="ARBA" id="ARBA00022544"/>
    </source>
</evidence>
<keyword evidence="4 8" id="KW-0732">Signal</keyword>
<dbReference type="InterPro" id="IPR008844">
    <property type="entry name" value="Spore_GerAC-like"/>
</dbReference>
<organism evidence="11 12">
    <name type="scientific">Halalkalibacter alkalisediminis</name>
    <dbReference type="NCBI Taxonomy" id="935616"/>
    <lineage>
        <taxon>Bacteria</taxon>
        <taxon>Bacillati</taxon>
        <taxon>Bacillota</taxon>
        <taxon>Bacilli</taxon>
        <taxon>Bacillales</taxon>
        <taxon>Bacillaceae</taxon>
        <taxon>Halalkalibacter</taxon>
    </lineage>
</organism>
<comment type="similarity">
    <text evidence="2">Belongs to the GerABKC lipoprotein family.</text>
</comment>
<dbReference type="NCBIfam" id="TIGR02887">
    <property type="entry name" value="spore_ger_x_C"/>
    <property type="match status" value="1"/>
</dbReference>
<reference evidence="11 12" key="1">
    <citation type="submission" date="2024-09" db="EMBL/GenBank/DDBJ databases">
        <authorList>
            <person name="Sun Q."/>
            <person name="Mori K."/>
        </authorList>
    </citation>
    <scope>NUCLEOTIDE SEQUENCE [LARGE SCALE GENOMIC DNA]</scope>
    <source>
        <strain evidence="11 12">NCAIM B.02301</strain>
    </source>
</reference>
<proteinExistence type="inferred from homology"/>
<keyword evidence="7" id="KW-0449">Lipoprotein</keyword>
<dbReference type="InterPro" id="IPR038501">
    <property type="entry name" value="Spore_GerAC_C_sf"/>
</dbReference>
<dbReference type="RefSeq" id="WP_273840834.1">
    <property type="nucleotide sequence ID" value="NZ_JAQQWT010000002.1"/>
</dbReference>
<evidence type="ECO:0000313" key="12">
    <source>
        <dbReference type="Proteomes" id="UP001589833"/>
    </source>
</evidence>
<keyword evidence="5" id="KW-0472">Membrane</keyword>
<dbReference type="Pfam" id="PF05504">
    <property type="entry name" value="Spore_GerAC"/>
    <property type="match status" value="1"/>
</dbReference>
<dbReference type="InterPro" id="IPR046953">
    <property type="entry name" value="Spore_GerAC-like_C"/>
</dbReference>
<dbReference type="InterPro" id="IPR057336">
    <property type="entry name" value="GerAC_N"/>
</dbReference>
<dbReference type="PANTHER" id="PTHR35789:SF1">
    <property type="entry name" value="SPORE GERMINATION PROTEIN B3"/>
    <property type="match status" value="1"/>
</dbReference>
<dbReference type="EMBL" id="JBHLTR010000017">
    <property type="protein sequence ID" value="MFC0559831.1"/>
    <property type="molecule type" value="Genomic_DNA"/>
</dbReference>
<dbReference type="Pfam" id="PF25198">
    <property type="entry name" value="Spore_GerAC_N"/>
    <property type="match status" value="1"/>
</dbReference>
<evidence type="ECO:0000313" key="11">
    <source>
        <dbReference type="EMBL" id="MFC0559831.1"/>
    </source>
</evidence>
<protein>
    <submittedName>
        <fullName evidence="11">Ger(X)C family spore germination protein</fullName>
    </submittedName>
</protein>
<feature type="chain" id="PRO_5047538418" evidence="8">
    <location>
        <begin position="20"/>
        <end position="368"/>
    </location>
</feature>
<feature type="domain" description="Spore germination protein N-terminal" evidence="10">
    <location>
        <begin position="23"/>
        <end position="192"/>
    </location>
</feature>
<evidence type="ECO:0000256" key="1">
    <source>
        <dbReference type="ARBA" id="ARBA00004635"/>
    </source>
</evidence>
<keyword evidence="3" id="KW-0309">Germination</keyword>
<evidence type="ECO:0000256" key="7">
    <source>
        <dbReference type="ARBA" id="ARBA00023288"/>
    </source>
</evidence>
<evidence type="ECO:0000256" key="2">
    <source>
        <dbReference type="ARBA" id="ARBA00007886"/>
    </source>
</evidence>
<comment type="caution">
    <text evidence="11">The sequence shown here is derived from an EMBL/GenBank/DDBJ whole genome shotgun (WGS) entry which is preliminary data.</text>
</comment>
<evidence type="ECO:0000259" key="10">
    <source>
        <dbReference type="Pfam" id="PF25198"/>
    </source>
</evidence>
<evidence type="ECO:0000256" key="6">
    <source>
        <dbReference type="ARBA" id="ARBA00023139"/>
    </source>
</evidence>
<feature type="signal peptide" evidence="8">
    <location>
        <begin position="1"/>
        <end position="19"/>
    </location>
</feature>
<evidence type="ECO:0000256" key="8">
    <source>
        <dbReference type="SAM" id="SignalP"/>
    </source>
</evidence>
<evidence type="ECO:0000256" key="5">
    <source>
        <dbReference type="ARBA" id="ARBA00023136"/>
    </source>
</evidence>
<keyword evidence="6" id="KW-0564">Palmitate</keyword>
<dbReference type="PANTHER" id="PTHR35789">
    <property type="entry name" value="SPORE GERMINATION PROTEIN B3"/>
    <property type="match status" value="1"/>
</dbReference>
<dbReference type="Proteomes" id="UP001589833">
    <property type="component" value="Unassembled WGS sequence"/>
</dbReference>
<comment type="subcellular location">
    <subcellularLocation>
        <location evidence="1">Membrane</location>
        <topology evidence="1">Lipid-anchor</topology>
    </subcellularLocation>
</comment>
<name>A0ABV6NGD2_9BACI</name>
<evidence type="ECO:0000256" key="4">
    <source>
        <dbReference type="ARBA" id="ARBA00022729"/>
    </source>
</evidence>
<gene>
    <name evidence="11" type="ORF">ACFFH4_12300</name>
</gene>
<feature type="domain" description="Spore germination GerAC-like C-terminal" evidence="9">
    <location>
        <begin position="202"/>
        <end position="365"/>
    </location>
</feature>
<dbReference type="PROSITE" id="PS51257">
    <property type="entry name" value="PROKAR_LIPOPROTEIN"/>
    <property type="match status" value="1"/>
</dbReference>
<sequence length="368" mass="41255">MNMRLTSSFVALLSALLLTGCLDTNIVDEVSMVRAASFDLTEDNQIKLTANFPTFPEDGAENKLEDSLISATGETTKGARIILSKRSQKPIVFGQLRVLLFSEQLAEQGIETYIDAMYRDPSVGNRIFLAIAEGDDASAHLQPGESGELAGVYLPDLIEHNMDLSILPSTNMHQFLFSLYNDGRDPHLPFLRQSEEGSTIWGTALFLGEKLHSKLDHDDSFILKVVKEPIRQATKQFEILNGENANFVVIENINSEAKRRVDKAGDRPKFHFNIKMDGAIDDYDGEENLEEGEIIDEIESSIEEQLANRAEELLIQFRDNGIDPVGIGETFRSTTRNWEPEKWKNEIYPTVEFNVTVQLDIIQSGAVE</sequence>
<accession>A0ABV6NGD2</accession>
<evidence type="ECO:0000259" key="9">
    <source>
        <dbReference type="Pfam" id="PF05504"/>
    </source>
</evidence>
<dbReference type="Gene3D" id="3.30.300.210">
    <property type="entry name" value="Nutrient germinant receptor protein C, domain 3"/>
    <property type="match status" value="1"/>
</dbReference>